<evidence type="ECO:0000259" key="1">
    <source>
        <dbReference type="Pfam" id="PF12680"/>
    </source>
</evidence>
<proteinExistence type="predicted"/>
<dbReference type="Gene3D" id="3.10.450.50">
    <property type="match status" value="1"/>
</dbReference>
<sequence length="113" mass="12958">MNNLLDPVKRQFDAYNARNLEHFLLNFSEDFRGYRAHEPQPTIVGKATLAEFYRTHRFSIPELHAELISRTVMGNKVFDFEKISGLSEKPIEMAAVFEVRGGLIVASWAFPAE</sequence>
<dbReference type="InterPro" id="IPR032710">
    <property type="entry name" value="NTF2-like_dom_sf"/>
</dbReference>
<reference evidence="2 3" key="1">
    <citation type="submission" date="2018-05" db="EMBL/GenBank/DDBJ databases">
        <title>Genomic Encyclopedia of Type Strains, Phase IV (KMG-V): Genome sequencing to study the core and pangenomes of soil and plant-associated prokaryotes.</title>
        <authorList>
            <person name="Whitman W."/>
        </authorList>
    </citation>
    <scope>NUCLEOTIDE SEQUENCE [LARGE SCALE GENOMIC DNA]</scope>
    <source>
        <strain evidence="2 3">SCZa-39</strain>
    </source>
</reference>
<dbReference type="Pfam" id="PF12680">
    <property type="entry name" value="SnoaL_2"/>
    <property type="match status" value="1"/>
</dbReference>
<evidence type="ECO:0000313" key="2">
    <source>
        <dbReference type="EMBL" id="PVX70891.1"/>
    </source>
</evidence>
<dbReference type="Proteomes" id="UP000245712">
    <property type="component" value="Unassembled WGS sequence"/>
</dbReference>
<dbReference type="EMBL" id="QEOB01000033">
    <property type="protein sequence ID" value="PVX70891.1"/>
    <property type="molecule type" value="Genomic_DNA"/>
</dbReference>
<dbReference type="InterPro" id="IPR037401">
    <property type="entry name" value="SnoaL-like"/>
</dbReference>
<organism evidence="2 3">
    <name type="scientific">Paraburkholderia unamae</name>
    <dbReference type="NCBI Taxonomy" id="219649"/>
    <lineage>
        <taxon>Bacteria</taxon>
        <taxon>Pseudomonadati</taxon>
        <taxon>Pseudomonadota</taxon>
        <taxon>Betaproteobacteria</taxon>
        <taxon>Burkholderiales</taxon>
        <taxon>Burkholderiaceae</taxon>
        <taxon>Paraburkholderia</taxon>
    </lineage>
</organism>
<dbReference type="SUPFAM" id="SSF54427">
    <property type="entry name" value="NTF2-like"/>
    <property type="match status" value="1"/>
</dbReference>
<name>A0ABX5K8V1_9BURK</name>
<accession>A0ABX5K8V1</accession>
<comment type="caution">
    <text evidence="2">The sequence shown here is derived from an EMBL/GenBank/DDBJ whole genome shotgun (WGS) entry which is preliminary data.</text>
</comment>
<protein>
    <recommendedName>
        <fullName evidence="1">SnoaL-like domain-containing protein</fullName>
    </recommendedName>
</protein>
<dbReference type="RefSeq" id="WP_116614597.1">
    <property type="nucleotide sequence ID" value="NZ_QEOB01000033.1"/>
</dbReference>
<gene>
    <name evidence="2" type="ORF">C7402_13345</name>
</gene>
<evidence type="ECO:0000313" key="3">
    <source>
        <dbReference type="Proteomes" id="UP000245712"/>
    </source>
</evidence>
<feature type="domain" description="SnoaL-like" evidence="1">
    <location>
        <begin position="8"/>
        <end position="106"/>
    </location>
</feature>
<keyword evidence="3" id="KW-1185">Reference proteome</keyword>